<dbReference type="EMBL" id="LLXJ01001943">
    <property type="protein sequence ID" value="PKC00200.1"/>
    <property type="molecule type" value="Genomic_DNA"/>
</dbReference>
<evidence type="ECO:0000313" key="7">
    <source>
        <dbReference type="Proteomes" id="UP000684084"/>
    </source>
</evidence>
<evidence type="ECO:0000256" key="1">
    <source>
        <dbReference type="SAM" id="MobiDB-lite"/>
    </source>
</evidence>
<dbReference type="Proteomes" id="UP000232722">
    <property type="component" value="Unassembled WGS sequence"/>
</dbReference>
<protein>
    <submittedName>
        <fullName evidence="2">Uncharacterized protein</fullName>
    </submittedName>
</protein>
<organism evidence="2 7">
    <name type="scientific">Rhizophagus irregularis</name>
    <dbReference type="NCBI Taxonomy" id="588596"/>
    <lineage>
        <taxon>Eukaryota</taxon>
        <taxon>Fungi</taxon>
        <taxon>Fungi incertae sedis</taxon>
        <taxon>Mucoromycota</taxon>
        <taxon>Glomeromycotina</taxon>
        <taxon>Glomeromycetes</taxon>
        <taxon>Glomerales</taxon>
        <taxon>Glomeraceae</taxon>
        <taxon>Rhizophagus</taxon>
    </lineage>
</organism>
<reference evidence="4 5" key="3">
    <citation type="submission" date="2017-10" db="EMBL/GenBank/DDBJ databases">
        <title>Extensive intraspecific genome diversity in a model arbuscular mycorrhizal fungus.</title>
        <authorList>
            <person name="Chen E.C.H."/>
            <person name="Morin E."/>
            <person name="Baudet D."/>
            <person name="Noel J."/>
            <person name="Ndikumana S."/>
            <person name="Charron P."/>
            <person name="St-Onge C."/>
            <person name="Giorgi J."/>
            <person name="Grigoriev I.V."/>
            <person name="Roux C."/>
            <person name="Martin F.M."/>
            <person name="Corradi N."/>
        </authorList>
    </citation>
    <scope>NUCLEOTIDE SEQUENCE [LARGE SCALE GENOMIC DNA]</scope>
    <source>
        <strain evidence="4 5">A1</strain>
    </source>
</reference>
<comment type="caution">
    <text evidence="2">The sequence shown here is derived from an EMBL/GenBank/DDBJ whole genome shotgun (WGS) entry which is preliminary data.</text>
</comment>
<evidence type="ECO:0000313" key="3">
    <source>
        <dbReference type="EMBL" id="PKC00200.1"/>
    </source>
</evidence>
<evidence type="ECO:0000313" key="5">
    <source>
        <dbReference type="Proteomes" id="UP000232688"/>
    </source>
</evidence>
<feature type="compositionally biased region" description="Low complexity" evidence="1">
    <location>
        <begin position="1"/>
        <end position="11"/>
    </location>
</feature>
<reference evidence="2" key="5">
    <citation type="submission" date="2020-05" db="EMBL/GenBank/DDBJ databases">
        <authorList>
            <person name="Rincon C."/>
            <person name="Sanders R I."/>
            <person name="Robbins C."/>
            <person name="Chaturvedi A."/>
        </authorList>
    </citation>
    <scope>NUCLEOTIDE SEQUENCE</scope>
    <source>
        <strain evidence="2">CHB12</strain>
    </source>
</reference>
<dbReference type="EMBL" id="CAGKOT010000048">
    <property type="protein sequence ID" value="CAB5383228.1"/>
    <property type="molecule type" value="Genomic_DNA"/>
</dbReference>
<dbReference type="OrthoDB" id="2437255at2759"/>
<dbReference type="Proteomes" id="UP000684084">
    <property type="component" value="Unassembled WGS sequence"/>
</dbReference>
<gene>
    <name evidence="2" type="ORF">CHRIB12_LOCUS18320</name>
    <name evidence="4" type="ORF">RhiirA1_471876</name>
    <name evidence="3" type="ORF">RhiirA5_428544</name>
</gene>
<reference evidence="4 5" key="4">
    <citation type="submission" date="2017-10" db="EMBL/GenBank/DDBJ databases">
        <title>Genome analyses suggest a sexual origin of heterokaryosis in a supposedly ancient asexual fungus.</title>
        <authorList>
            <person name="Corradi N."/>
            <person name="Sedzielewska K."/>
            <person name="Noel J."/>
            <person name="Charron P."/>
            <person name="Farinelli L."/>
            <person name="Marton T."/>
            <person name="Kruger M."/>
            <person name="Pelin A."/>
            <person name="Brachmann A."/>
            <person name="Corradi N."/>
        </authorList>
    </citation>
    <scope>NUCLEOTIDE SEQUENCE [LARGE SCALE GENOMIC DNA]</scope>
    <source>
        <strain evidence="4 5">A1</strain>
    </source>
</reference>
<dbReference type="EMBL" id="LLXH01001703">
    <property type="protein sequence ID" value="PKC57835.1"/>
    <property type="molecule type" value="Genomic_DNA"/>
</dbReference>
<dbReference type="Proteomes" id="UP000232688">
    <property type="component" value="Unassembled WGS sequence"/>
</dbReference>
<accession>A0A2I1EPJ6</accession>
<proteinExistence type="predicted"/>
<evidence type="ECO:0000313" key="4">
    <source>
        <dbReference type="EMBL" id="PKC57835.1"/>
    </source>
</evidence>
<evidence type="ECO:0000313" key="6">
    <source>
        <dbReference type="Proteomes" id="UP000232722"/>
    </source>
</evidence>
<feature type="compositionally biased region" description="Basic residues" evidence="1">
    <location>
        <begin position="12"/>
        <end position="33"/>
    </location>
</feature>
<evidence type="ECO:0000313" key="2">
    <source>
        <dbReference type="EMBL" id="CAB5383228.1"/>
    </source>
</evidence>
<feature type="region of interest" description="Disordered" evidence="1">
    <location>
        <begin position="1"/>
        <end position="33"/>
    </location>
</feature>
<reference evidence="3 6" key="2">
    <citation type="submission" date="2017-09" db="EMBL/GenBank/DDBJ databases">
        <title>Extensive intraspecific genome diversity in a model arbuscular mycorrhizal fungus.</title>
        <authorList>
            <person name="Chen E.C."/>
            <person name="Morin E."/>
            <person name="Beaudet D."/>
            <person name="Noel J."/>
            <person name="Ndikumana S."/>
            <person name="Charron P."/>
            <person name="St-Onge C."/>
            <person name="Giorgi J."/>
            <person name="Grigoriev I.V."/>
            <person name="Roux C."/>
            <person name="Martin F.M."/>
            <person name="Corradi N."/>
        </authorList>
    </citation>
    <scope>NUCLEOTIDE SEQUENCE [LARGE SCALE GENOMIC DNA]</scope>
    <source>
        <strain evidence="3 6">A5</strain>
    </source>
</reference>
<dbReference type="AlphaFoldDB" id="A0A2I1EPJ6"/>
<name>A0A2I1EPJ6_9GLOM</name>
<sequence>MSTSRNTNRQRSYNRRTSRNTNRLRSHNRRTRGAPRLINMTNNANNINRNINRILRIRLLNNADTINRIVQINTPQIMNNTLWSNFFNGTAFDSSNNFESLILPSGCFPTSSFII</sequence>
<dbReference type="VEuPathDB" id="FungiDB:RhiirA1_471876"/>
<reference evidence="3 6" key="1">
    <citation type="submission" date="2016-04" db="EMBL/GenBank/DDBJ databases">
        <title>Genome analyses suggest a sexual origin of heterokaryosis in a supposedly ancient asexual fungus.</title>
        <authorList>
            <person name="Ropars J."/>
            <person name="Sedzielewska K."/>
            <person name="Noel J."/>
            <person name="Charron P."/>
            <person name="Farinelli L."/>
            <person name="Marton T."/>
            <person name="Kruger M."/>
            <person name="Pelin A."/>
            <person name="Brachmann A."/>
            <person name="Corradi N."/>
        </authorList>
    </citation>
    <scope>NUCLEOTIDE SEQUENCE [LARGE SCALE GENOMIC DNA]</scope>
    <source>
        <strain evidence="3 6">A5</strain>
    </source>
</reference>